<proteinExistence type="predicted"/>
<evidence type="ECO:0008006" key="4">
    <source>
        <dbReference type="Google" id="ProtNLM"/>
    </source>
</evidence>
<organism evidence="2 3">
    <name type="scientific">Pangasianodon hypophthalmus</name>
    <name type="common">Striped catfish</name>
    <name type="synonym">Helicophagus hypophthalmus</name>
    <dbReference type="NCBI Taxonomy" id="310915"/>
    <lineage>
        <taxon>Eukaryota</taxon>
        <taxon>Metazoa</taxon>
        <taxon>Chordata</taxon>
        <taxon>Craniata</taxon>
        <taxon>Vertebrata</taxon>
        <taxon>Euteleostomi</taxon>
        <taxon>Actinopterygii</taxon>
        <taxon>Neopterygii</taxon>
        <taxon>Teleostei</taxon>
        <taxon>Ostariophysi</taxon>
        <taxon>Siluriformes</taxon>
        <taxon>Pangasiidae</taxon>
        <taxon>Pangasianodon</taxon>
    </lineage>
</organism>
<feature type="region of interest" description="Disordered" evidence="1">
    <location>
        <begin position="138"/>
        <end position="175"/>
    </location>
</feature>
<protein>
    <recommendedName>
        <fullName evidence="4">Modulator of retrovirus infection homolog</fullName>
    </recommendedName>
</protein>
<dbReference type="Proteomes" id="UP000327468">
    <property type="component" value="Chromosome 7"/>
</dbReference>
<dbReference type="InterPro" id="IPR028278">
    <property type="entry name" value="MRI"/>
</dbReference>
<gene>
    <name evidence="2" type="ORF">PHYPO_G00225480</name>
</gene>
<dbReference type="GO" id="GO:2001033">
    <property type="term" value="P:negative regulation of double-strand break repair via nonhomologous end joining"/>
    <property type="evidence" value="ECO:0007669"/>
    <property type="project" value="InterPro"/>
</dbReference>
<dbReference type="PANTHER" id="PTHR14566">
    <property type="entry name" value="CELL CYCLE REGULATOR OF NON-HOMOLOGOUS END JOINING"/>
    <property type="match status" value="1"/>
</dbReference>
<evidence type="ECO:0000313" key="2">
    <source>
        <dbReference type="EMBL" id="KAB5571487.1"/>
    </source>
</evidence>
<dbReference type="PANTHER" id="PTHR14566:SF0">
    <property type="entry name" value="CELL CYCLE REGULATOR OF NON-HOMOLOGOUS END JOINING"/>
    <property type="match status" value="1"/>
</dbReference>
<feature type="compositionally biased region" description="Acidic residues" evidence="1">
    <location>
        <begin position="160"/>
        <end position="173"/>
    </location>
</feature>
<dbReference type="EMBL" id="VFJC01000008">
    <property type="protein sequence ID" value="KAB5571487.1"/>
    <property type="molecule type" value="Genomic_DNA"/>
</dbReference>
<dbReference type="AlphaFoldDB" id="A0A5N5NWR4"/>
<comment type="caution">
    <text evidence="2">The sequence shown here is derived from an EMBL/GenBank/DDBJ whole genome shotgun (WGS) entry which is preliminary data.</text>
</comment>
<name>A0A5N5NWR4_PANHP</name>
<keyword evidence="3" id="KW-1185">Reference proteome</keyword>
<reference evidence="2 3" key="1">
    <citation type="submission" date="2019-06" db="EMBL/GenBank/DDBJ databases">
        <title>A chromosome-scale genome assembly of the striped catfish, Pangasianodon hypophthalmus.</title>
        <authorList>
            <person name="Wen M."/>
            <person name="Zahm M."/>
            <person name="Roques C."/>
            <person name="Cabau C."/>
            <person name="Klopp C."/>
            <person name="Donnadieu C."/>
            <person name="Jouanno E."/>
            <person name="Avarre J.-C."/>
            <person name="Campet M."/>
            <person name="Ha T.T.T."/>
            <person name="Dugue R."/>
            <person name="Lampietro C."/>
            <person name="Louis A."/>
            <person name="Herpin A."/>
            <person name="Echchiki A."/>
            <person name="Berthelot C."/>
            <person name="Parey E."/>
            <person name="Roest-Crollius H."/>
            <person name="Braasch I."/>
            <person name="Postlethwait J."/>
            <person name="Bobe J."/>
            <person name="Montfort J."/>
            <person name="Bouchez O."/>
            <person name="Begum T."/>
            <person name="Schartl M."/>
            <person name="Guiguen Y."/>
        </authorList>
    </citation>
    <scope>NUCLEOTIDE SEQUENCE [LARGE SCALE GENOMIC DNA]</scope>
    <source>
        <strain evidence="2 3">Indonesia</strain>
        <tissue evidence="2">Blood</tissue>
    </source>
</reference>
<evidence type="ECO:0000313" key="3">
    <source>
        <dbReference type="Proteomes" id="UP000327468"/>
    </source>
</evidence>
<accession>A0A5N5NWR4</accession>
<sequence length="185" mass="20875">MNSSFGSVDYCIIMSAKRNLPAWMVASEEKSGKEEQLRESLKRKPEVKATKSVRKKGIKRMIYWMNERELMETALSVIKRHNGETAAADRCAPLNTEMTVIPETDHEETTDSDVSEPAVDIAEQKKVPYSKFLEERWCSSASESSDEQPLASSAVLEKEAESEEDNSQSDSDSEALQVLREIFFS</sequence>
<evidence type="ECO:0000256" key="1">
    <source>
        <dbReference type="SAM" id="MobiDB-lite"/>
    </source>
</evidence>